<dbReference type="PROSITE" id="PS51257">
    <property type="entry name" value="PROKAR_LIPOPROTEIN"/>
    <property type="match status" value="1"/>
</dbReference>
<reference evidence="1 2" key="1">
    <citation type="submission" date="2008-05" db="EMBL/GenBank/DDBJ databases">
        <authorList>
            <person name="Bonnell L."/>
            <person name="Offner S."/>
            <person name="Houtz J.M."/>
            <person name="Pedulla M.L."/>
            <person name="Weber R.J."/>
            <person name="Chambers R.A."/>
            <person name="Jacobs-Sera D."/>
            <person name="Hendrix R.W."/>
            <person name="Hatfull G.F."/>
        </authorList>
    </citation>
    <scope>NUCLEOTIDE SEQUENCE [LARGE SCALE GENOMIC DNA]</scope>
</reference>
<organism evidence="1 2">
    <name type="scientific">Mycobacterium phage Jasper</name>
    <dbReference type="NCBI Taxonomy" id="2914014"/>
    <lineage>
        <taxon>Viruses</taxon>
        <taxon>Duplodnaviria</taxon>
        <taxon>Heunggongvirae</taxon>
        <taxon>Uroviricota</taxon>
        <taxon>Caudoviricetes</taxon>
        <taxon>Fromanvirus</taxon>
        <taxon>Fromanvirus jasper</taxon>
    </lineage>
</organism>
<accession>B3VGT5</accession>
<name>B3VGT5_9CAUD</name>
<protein>
    <recommendedName>
        <fullName evidence="3">Lipoprotein</fullName>
    </recommendedName>
</protein>
<dbReference type="KEGG" id="vg:6417431"/>
<proteinExistence type="predicted"/>
<gene>
    <name evidence="1" type="primary">47</name>
    <name evidence="1" type="ORF">Jasper_47</name>
</gene>
<dbReference type="RefSeq" id="YP_001994594.1">
    <property type="nucleotide sequence ID" value="NC_011020.1"/>
</dbReference>
<sequence>MKKLVAAVLLGVSAIGLTACEGGEDSTGPNGVIIVDGVPYFY</sequence>
<evidence type="ECO:0008006" key="3">
    <source>
        <dbReference type="Google" id="ProtNLM"/>
    </source>
</evidence>
<evidence type="ECO:0000313" key="1">
    <source>
        <dbReference type="EMBL" id="ACE80062.1"/>
    </source>
</evidence>
<keyword evidence="2" id="KW-1185">Reference proteome</keyword>
<evidence type="ECO:0000313" key="2">
    <source>
        <dbReference type="Proteomes" id="UP000001210"/>
    </source>
</evidence>
<dbReference type="GeneID" id="6417431"/>
<dbReference type="EMBL" id="EU744251">
    <property type="protein sequence ID" value="ACE80062.1"/>
    <property type="molecule type" value="Genomic_DNA"/>
</dbReference>
<dbReference type="Proteomes" id="UP000001210">
    <property type="component" value="Segment"/>
</dbReference>